<reference evidence="5 6" key="1">
    <citation type="submission" date="2019-09" db="EMBL/GenBank/DDBJ databases">
        <title>Bird 10,000 Genomes (B10K) Project - Family phase.</title>
        <authorList>
            <person name="Zhang G."/>
        </authorList>
    </citation>
    <scope>NUCLEOTIDE SEQUENCE [LARGE SCALE GENOMIC DNA]</scope>
    <source>
        <strain evidence="5">B10K-DU-012-80</strain>
    </source>
</reference>
<dbReference type="InterPro" id="IPR050199">
    <property type="entry name" value="IgHV"/>
</dbReference>
<name>A0A7K4YYG4_BUCAB</name>
<proteinExistence type="predicted"/>
<dbReference type="EMBL" id="VYZL01004549">
    <property type="protein sequence ID" value="NWR64119.1"/>
    <property type="molecule type" value="Genomic_DNA"/>
</dbReference>
<dbReference type="GO" id="GO:0005576">
    <property type="term" value="C:extracellular region"/>
    <property type="evidence" value="ECO:0007669"/>
    <property type="project" value="UniProtKB-ARBA"/>
</dbReference>
<keyword evidence="1" id="KW-0391">Immunity</keyword>
<dbReference type="GO" id="GO:0002250">
    <property type="term" value="P:adaptive immune response"/>
    <property type="evidence" value="ECO:0007669"/>
    <property type="project" value="UniProtKB-KW"/>
</dbReference>
<dbReference type="PANTHER" id="PTHR23266">
    <property type="entry name" value="IMMUNOGLOBULIN HEAVY CHAIN"/>
    <property type="match status" value="1"/>
</dbReference>
<keyword evidence="6" id="KW-1185">Reference proteome</keyword>
<dbReference type="InterPro" id="IPR013106">
    <property type="entry name" value="Ig_V-set"/>
</dbReference>
<sequence>AMQLVESGGGLQTPRGSLRLVCKGSGFTFSSTDMYWVRQAPGKALELVAAIGYSGGYTSYASSVKGRFTISKDNSQSTVTLQMTGLKAEDSGTYYC</sequence>
<protein>
    <submittedName>
        <fullName evidence="5">HV64D protein</fullName>
    </submittedName>
</protein>
<keyword evidence="3" id="KW-1280">Immunoglobulin</keyword>
<dbReference type="AlphaFoldDB" id="A0A7K4YYG4"/>
<dbReference type="FunFam" id="2.60.40.10:FF:002198">
    <property type="entry name" value="Immunoglobulin heavy variable 5-2"/>
    <property type="match status" value="1"/>
</dbReference>
<keyword evidence="2" id="KW-1064">Adaptive immunity</keyword>
<dbReference type="Gene3D" id="2.60.40.10">
    <property type="entry name" value="Immunoglobulins"/>
    <property type="match status" value="1"/>
</dbReference>
<gene>
    <name evidence="5" type="primary">Ighv364d_2</name>
    <name evidence="5" type="ORF">BUCABY_R15207</name>
</gene>
<evidence type="ECO:0000313" key="6">
    <source>
        <dbReference type="Proteomes" id="UP000551127"/>
    </source>
</evidence>
<comment type="caution">
    <text evidence="5">The sequence shown here is derived from an EMBL/GenBank/DDBJ whole genome shotgun (WGS) entry which is preliminary data.</text>
</comment>
<dbReference type="InterPro" id="IPR007110">
    <property type="entry name" value="Ig-like_dom"/>
</dbReference>
<dbReference type="SMART" id="SM00406">
    <property type="entry name" value="IGv"/>
    <property type="match status" value="1"/>
</dbReference>
<evidence type="ECO:0000259" key="4">
    <source>
        <dbReference type="PROSITE" id="PS50835"/>
    </source>
</evidence>
<dbReference type="InterPro" id="IPR013783">
    <property type="entry name" value="Ig-like_fold"/>
</dbReference>
<evidence type="ECO:0000313" key="5">
    <source>
        <dbReference type="EMBL" id="NWR64119.1"/>
    </source>
</evidence>
<evidence type="ECO:0000256" key="1">
    <source>
        <dbReference type="ARBA" id="ARBA00022859"/>
    </source>
</evidence>
<dbReference type="OrthoDB" id="8865476at2759"/>
<organism evidence="5 6">
    <name type="scientific">Bucorvus abyssinicus</name>
    <name type="common">Northern ground-hornbill</name>
    <name type="synonym">Abyssinian ground-hornbill</name>
    <dbReference type="NCBI Taxonomy" id="153643"/>
    <lineage>
        <taxon>Eukaryota</taxon>
        <taxon>Metazoa</taxon>
        <taxon>Chordata</taxon>
        <taxon>Craniata</taxon>
        <taxon>Vertebrata</taxon>
        <taxon>Euteleostomi</taxon>
        <taxon>Archelosauria</taxon>
        <taxon>Archosauria</taxon>
        <taxon>Dinosauria</taxon>
        <taxon>Saurischia</taxon>
        <taxon>Theropoda</taxon>
        <taxon>Coelurosauria</taxon>
        <taxon>Aves</taxon>
        <taxon>Neognathae</taxon>
        <taxon>Neoaves</taxon>
        <taxon>Telluraves</taxon>
        <taxon>Coraciimorphae</taxon>
        <taxon>Bucerotiformes</taxon>
        <taxon>Bucorvidae</taxon>
        <taxon>Bucorvus</taxon>
    </lineage>
</organism>
<dbReference type="SUPFAM" id="SSF48726">
    <property type="entry name" value="Immunoglobulin"/>
    <property type="match status" value="1"/>
</dbReference>
<feature type="non-terminal residue" evidence="5">
    <location>
        <position position="1"/>
    </location>
</feature>
<dbReference type="GO" id="GO:0019814">
    <property type="term" value="C:immunoglobulin complex"/>
    <property type="evidence" value="ECO:0007669"/>
    <property type="project" value="UniProtKB-KW"/>
</dbReference>
<feature type="non-terminal residue" evidence="5">
    <location>
        <position position="96"/>
    </location>
</feature>
<dbReference type="PROSITE" id="PS50835">
    <property type="entry name" value="IG_LIKE"/>
    <property type="match status" value="1"/>
</dbReference>
<dbReference type="Proteomes" id="UP000551127">
    <property type="component" value="Unassembled WGS sequence"/>
</dbReference>
<accession>A0A7K4YYG4</accession>
<evidence type="ECO:0000256" key="3">
    <source>
        <dbReference type="ARBA" id="ARBA00043265"/>
    </source>
</evidence>
<dbReference type="Pfam" id="PF07686">
    <property type="entry name" value="V-set"/>
    <property type="match status" value="1"/>
</dbReference>
<evidence type="ECO:0000256" key="2">
    <source>
        <dbReference type="ARBA" id="ARBA00023130"/>
    </source>
</evidence>
<dbReference type="InterPro" id="IPR036179">
    <property type="entry name" value="Ig-like_dom_sf"/>
</dbReference>
<feature type="domain" description="Ig-like" evidence="4">
    <location>
        <begin position="1"/>
        <end position="96"/>
    </location>
</feature>